<reference evidence="5 6" key="1">
    <citation type="submission" date="2020-06" db="EMBL/GenBank/DDBJ databases">
        <authorList>
            <person name="Criscuolo A."/>
        </authorList>
    </citation>
    <scope>NUCLEOTIDE SEQUENCE [LARGE SCALE GENOMIC DNA]</scope>
    <source>
        <strain evidence="5">PXU-55</strain>
    </source>
</reference>
<dbReference type="PROSITE" id="PS01124">
    <property type="entry name" value="HTH_ARAC_FAMILY_2"/>
    <property type="match status" value="1"/>
</dbReference>
<dbReference type="PANTHER" id="PTHR43280">
    <property type="entry name" value="ARAC-FAMILY TRANSCRIPTIONAL REGULATOR"/>
    <property type="match status" value="1"/>
</dbReference>
<dbReference type="SUPFAM" id="SSF46689">
    <property type="entry name" value="Homeodomain-like"/>
    <property type="match status" value="1"/>
</dbReference>
<dbReference type="Proteomes" id="UP000533639">
    <property type="component" value="Unassembled WGS sequence"/>
</dbReference>
<dbReference type="EMBL" id="CAIJDE010000048">
    <property type="protein sequence ID" value="CAC9975474.1"/>
    <property type="molecule type" value="Genomic_DNA"/>
</dbReference>
<protein>
    <submittedName>
        <fullName evidence="5">Helix-turn-helix domain-containing protein</fullName>
    </submittedName>
</protein>
<evidence type="ECO:0000259" key="4">
    <source>
        <dbReference type="PROSITE" id="PS01124"/>
    </source>
</evidence>
<accession>A0A9N8J3B3</accession>
<dbReference type="AlphaFoldDB" id="A0A9N8J3B3"/>
<dbReference type="InterPro" id="IPR020449">
    <property type="entry name" value="Tscrpt_reg_AraC-type_HTH"/>
</dbReference>
<feature type="domain" description="HTH araC/xylS-type" evidence="4">
    <location>
        <begin position="203"/>
        <end position="301"/>
    </location>
</feature>
<dbReference type="PRINTS" id="PR00032">
    <property type="entry name" value="HTHARAC"/>
</dbReference>
<dbReference type="RefSeq" id="WP_180859328.1">
    <property type="nucleotide sequence ID" value="NZ_CAIJDE010000048.1"/>
</dbReference>
<dbReference type="InterPro" id="IPR037923">
    <property type="entry name" value="HTH-like"/>
</dbReference>
<keyword evidence="3" id="KW-0804">Transcription</keyword>
<dbReference type="GO" id="GO:0043565">
    <property type="term" value="F:sequence-specific DNA binding"/>
    <property type="evidence" value="ECO:0007669"/>
    <property type="project" value="InterPro"/>
</dbReference>
<dbReference type="InterPro" id="IPR018060">
    <property type="entry name" value="HTH_AraC"/>
</dbReference>
<evidence type="ECO:0000313" key="6">
    <source>
        <dbReference type="Proteomes" id="UP000533639"/>
    </source>
</evidence>
<evidence type="ECO:0000256" key="3">
    <source>
        <dbReference type="ARBA" id="ARBA00023163"/>
    </source>
</evidence>
<gene>
    <name evidence="5" type="ORF">FLAPXU55_03187</name>
</gene>
<name>A0A9N8J3B3_9FLAO</name>
<dbReference type="GO" id="GO:0003700">
    <property type="term" value="F:DNA-binding transcription factor activity"/>
    <property type="evidence" value="ECO:0007669"/>
    <property type="project" value="InterPro"/>
</dbReference>
<dbReference type="SUPFAM" id="SSF51215">
    <property type="entry name" value="Regulatory protein AraC"/>
    <property type="match status" value="1"/>
</dbReference>
<dbReference type="PANTHER" id="PTHR43280:SF2">
    <property type="entry name" value="HTH-TYPE TRANSCRIPTIONAL REGULATOR EXSA"/>
    <property type="match status" value="1"/>
</dbReference>
<dbReference type="SMART" id="SM00342">
    <property type="entry name" value="HTH_ARAC"/>
    <property type="match status" value="1"/>
</dbReference>
<comment type="caution">
    <text evidence="5">The sequence shown here is derived from an EMBL/GenBank/DDBJ whole genome shotgun (WGS) entry which is preliminary data.</text>
</comment>
<sequence>MIFLISIFASSINDTIISLKNQNQNIQQFELPPSARAGIIIVNMEDKEIENHDISKPHRDDHCQLMFALNGKFKLNIDFEIIEFSGPALLCIFPEEVHHIISVRDPKGWMISFDSSLVNKELLQLLENKINNPFLLREESPFFQQLTILMDLIEKVQSENTNSYIQKSIHSLLNALLNLISGELVSNLPLNKSKESRSIIIKEAFIKLTKEHYKTWKQPAQYASALSISAAHLNDTVKSLTGSPVSAHIQEASIMEAKRLLYFTDSSVKEIAYQVGYDEPVYFGKLFKKLTNLTPLEFRKKFRD</sequence>
<dbReference type="Pfam" id="PF12833">
    <property type="entry name" value="HTH_18"/>
    <property type="match status" value="1"/>
</dbReference>
<organism evidence="5 6">
    <name type="scientific">Flavobacterium panici</name>
    <dbReference type="NCBI Taxonomy" id="2654843"/>
    <lineage>
        <taxon>Bacteria</taxon>
        <taxon>Pseudomonadati</taxon>
        <taxon>Bacteroidota</taxon>
        <taxon>Flavobacteriia</taxon>
        <taxon>Flavobacteriales</taxon>
        <taxon>Flavobacteriaceae</taxon>
        <taxon>Flavobacterium</taxon>
    </lineage>
</organism>
<evidence type="ECO:0000256" key="2">
    <source>
        <dbReference type="ARBA" id="ARBA00023125"/>
    </source>
</evidence>
<dbReference type="Gene3D" id="1.10.10.60">
    <property type="entry name" value="Homeodomain-like"/>
    <property type="match status" value="1"/>
</dbReference>
<keyword evidence="6" id="KW-1185">Reference proteome</keyword>
<keyword evidence="1" id="KW-0805">Transcription regulation</keyword>
<dbReference type="InterPro" id="IPR009057">
    <property type="entry name" value="Homeodomain-like_sf"/>
</dbReference>
<evidence type="ECO:0000256" key="1">
    <source>
        <dbReference type="ARBA" id="ARBA00023015"/>
    </source>
</evidence>
<keyword evidence="2" id="KW-0238">DNA-binding</keyword>
<evidence type="ECO:0000313" key="5">
    <source>
        <dbReference type="EMBL" id="CAC9975474.1"/>
    </source>
</evidence>
<proteinExistence type="predicted"/>